<gene>
    <name evidence="1" type="ORF">NUW58_g270</name>
</gene>
<organism evidence="1 2">
    <name type="scientific">Xylaria curta</name>
    <dbReference type="NCBI Taxonomy" id="42375"/>
    <lineage>
        <taxon>Eukaryota</taxon>
        <taxon>Fungi</taxon>
        <taxon>Dikarya</taxon>
        <taxon>Ascomycota</taxon>
        <taxon>Pezizomycotina</taxon>
        <taxon>Sordariomycetes</taxon>
        <taxon>Xylariomycetidae</taxon>
        <taxon>Xylariales</taxon>
        <taxon>Xylariaceae</taxon>
        <taxon>Xylaria</taxon>
    </lineage>
</organism>
<proteinExistence type="predicted"/>
<name>A0ACC1PPZ0_9PEZI</name>
<evidence type="ECO:0000313" key="1">
    <source>
        <dbReference type="EMBL" id="KAJ2998602.1"/>
    </source>
</evidence>
<dbReference type="EMBL" id="JAPDGR010000022">
    <property type="protein sequence ID" value="KAJ2998602.1"/>
    <property type="molecule type" value="Genomic_DNA"/>
</dbReference>
<evidence type="ECO:0000313" key="2">
    <source>
        <dbReference type="Proteomes" id="UP001143856"/>
    </source>
</evidence>
<protein>
    <submittedName>
        <fullName evidence="1">Uncharacterized protein</fullName>
    </submittedName>
</protein>
<sequence length="1171" mass="128476">MSIAAIWTQFFPPRNGAPLTEANLPLQHGKVFIVTGASSGIGYELARILYGAGAKVYMLTRSKENAEAAAARIKASYSDVANAGPARTIGSIEFIEMDVMDLNSVKQASQEFLSRERRLDVLFNNAGTGARKDAPLSAQGHEYHFSVNVLGGFLLTRLLNPVLSQTARDLPPNSVRVVFPASCLVEMMTPKSGINPRFLENSQSVTDVNELYSTSKAATWFMASEFARRQSSTSTPVVYIAGNPGNYVTNIWRHTPALLYYILRPILRNPVHGAETYLWMAFSQSVTAEDAQAGAYAICDGRWHPGQRDDLVLALRTTAEGGSGRASELFDCGFNILWVTVGSQLHVTSPSHALIHGCMRTLRGEDTTLVLKTLDVSALAEFNAAKATISIMGRFSTEDRNITNAEHEFCERDGVLHVNRILPDDKLARVWRNSKDGAGSQRIWFRKHPRTIRMGCERIGALESLCFHEVEEHDSALGDAEVVVDIRAAGLNYKDIATSLGVVPENELLLGLEAAGIISQCGSKVTAYHVGDRVLVYGRGSFANRTRTAMENLALLPDTVTFEQAATMPIVFFTGVYSLIELARIQKGQSVLIHSATGGVGLACIQLCKYLGAEVYATVGNDKKRRFLEEIGIPSPHIFPSRTLDFAAKIRNLTKGKGVNCVINSLTGELLEESWRLLSDHGTFIDIGKKDIIAKKSISMEPFNRNCTYRGVDISRPSIVEDLPLVSRVLGKIRDLMMMGLIKPLHPITTFSFTQIPDAMRYMRSREHIGKIVISDEADVQISMRPIPIRLAFDPCAAYLIVGGLKGLCGSLAMYMAQHGARNLIVMCRSGVNDGRSQDVLRQLHALGSTVRVFEGDVSNPEDVLTLFRTQRPSVKGVVQGAMILRDKTLESMSVEEYYEAVRCKLQGTWNLHNAAEQTEPLSFFTMLSSISGVVGTAGQANYAAGNTFQDSFAGYRHSLGLPAHTIDLGIIEDVGYMSEHQSVADRVQNRSKLSGINERELHEIFKFSILQQVANERRGLNELSRTQMITGLPYPLPSASPILADMRFRNLSTANSRPQQLTEKGPDDSLGIFRAMLAASAPAAQLLPQVLTVVNQQVVRILGLATDVEESKPLNSYGLDSLAAVDLRNWLNTQLGTKITTVDILDAVNLKELSRKAVDQVLNKEEVAKG</sequence>
<comment type="caution">
    <text evidence="1">The sequence shown here is derived from an EMBL/GenBank/DDBJ whole genome shotgun (WGS) entry which is preliminary data.</text>
</comment>
<reference evidence="1" key="1">
    <citation type="submission" date="2022-10" db="EMBL/GenBank/DDBJ databases">
        <title>Genome Sequence of Xylaria curta.</title>
        <authorList>
            <person name="Buettner E."/>
        </authorList>
    </citation>
    <scope>NUCLEOTIDE SEQUENCE</scope>
    <source>
        <strain evidence="1">Babe10</strain>
    </source>
</reference>
<dbReference type="Proteomes" id="UP001143856">
    <property type="component" value="Unassembled WGS sequence"/>
</dbReference>
<keyword evidence="2" id="KW-1185">Reference proteome</keyword>
<accession>A0ACC1PPZ0</accession>